<dbReference type="Proteomes" id="UP000001876">
    <property type="component" value="Unassembled WGS sequence"/>
</dbReference>
<dbReference type="AlphaFoldDB" id="C1NAG4"/>
<sequence>MRGCIFAVMIQIKILYHLNQEFFSFLSFAESSGRVSLTEKSCAYEWLCLLSTFPYSSTFSVHLLMLPVLTVLLTLSYSL</sequence>
<evidence type="ECO:0000313" key="2">
    <source>
        <dbReference type="Proteomes" id="UP000001876"/>
    </source>
</evidence>
<accession>C1NAG4</accession>
<protein>
    <submittedName>
        <fullName evidence="1">Predicted protein</fullName>
    </submittedName>
</protein>
<name>C1NAG4_MICPC</name>
<dbReference type="KEGG" id="mpp:MICPUCDRAFT_54891"/>
<evidence type="ECO:0000313" key="1">
    <source>
        <dbReference type="EMBL" id="EEH50934.1"/>
    </source>
</evidence>
<dbReference type="GeneID" id="9690346"/>
<reference evidence="1 2" key="1">
    <citation type="journal article" date="2009" name="Science">
        <title>Green evolution and dynamic adaptations revealed by genomes of the marine picoeukaryotes Micromonas.</title>
        <authorList>
            <person name="Worden A.Z."/>
            <person name="Lee J.H."/>
            <person name="Mock T."/>
            <person name="Rouze P."/>
            <person name="Simmons M.P."/>
            <person name="Aerts A.L."/>
            <person name="Allen A.E."/>
            <person name="Cuvelier M.L."/>
            <person name="Derelle E."/>
            <person name="Everett M.V."/>
            <person name="Foulon E."/>
            <person name="Grimwood J."/>
            <person name="Gundlach H."/>
            <person name="Henrissat B."/>
            <person name="Napoli C."/>
            <person name="McDonald S.M."/>
            <person name="Parker M.S."/>
            <person name="Rombauts S."/>
            <person name="Salamov A."/>
            <person name="Von Dassow P."/>
            <person name="Badger J.H."/>
            <person name="Coutinho P.M."/>
            <person name="Demir E."/>
            <person name="Dubchak I."/>
            <person name="Gentemann C."/>
            <person name="Eikrem W."/>
            <person name="Gready J.E."/>
            <person name="John U."/>
            <person name="Lanier W."/>
            <person name="Lindquist E.A."/>
            <person name="Lucas S."/>
            <person name="Mayer K.F."/>
            <person name="Moreau H."/>
            <person name="Not F."/>
            <person name="Otillar R."/>
            <person name="Panaud O."/>
            <person name="Pangilinan J."/>
            <person name="Paulsen I."/>
            <person name="Piegu B."/>
            <person name="Poliakov A."/>
            <person name="Robbens S."/>
            <person name="Schmutz J."/>
            <person name="Toulza E."/>
            <person name="Wyss T."/>
            <person name="Zelensky A."/>
            <person name="Zhou K."/>
            <person name="Armbrust E.V."/>
            <person name="Bhattacharya D."/>
            <person name="Goodenough U.W."/>
            <person name="Van de Peer Y."/>
            <person name="Grigoriev I.V."/>
        </authorList>
    </citation>
    <scope>NUCLEOTIDE SEQUENCE [LARGE SCALE GENOMIC DNA]</scope>
    <source>
        <strain evidence="1 2">CCMP1545</strain>
    </source>
</reference>
<organism evidence="2">
    <name type="scientific">Micromonas pusilla (strain CCMP1545)</name>
    <name type="common">Picoplanktonic green alga</name>
    <dbReference type="NCBI Taxonomy" id="564608"/>
    <lineage>
        <taxon>Eukaryota</taxon>
        <taxon>Viridiplantae</taxon>
        <taxon>Chlorophyta</taxon>
        <taxon>Mamiellophyceae</taxon>
        <taxon>Mamiellales</taxon>
        <taxon>Mamiellaceae</taxon>
        <taxon>Micromonas</taxon>
    </lineage>
</organism>
<keyword evidence="2" id="KW-1185">Reference proteome</keyword>
<dbReference type="RefSeq" id="XP_003064954.1">
    <property type="nucleotide sequence ID" value="XM_003064908.1"/>
</dbReference>
<proteinExistence type="predicted"/>
<gene>
    <name evidence="1" type="ORF">MICPUCDRAFT_54891</name>
</gene>
<dbReference type="EMBL" id="GG663753">
    <property type="protein sequence ID" value="EEH50934.1"/>
    <property type="molecule type" value="Genomic_DNA"/>
</dbReference>